<comment type="caution">
    <text evidence="1">The sequence shown here is derived from an EMBL/GenBank/DDBJ whole genome shotgun (WGS) entry which is preliminary data.</text>
</comment>
<name>A0AAW4L1V6_9BACT</name>
<sequence>MEERLIEMETRYMHQEQVITDLSEMVYRQELAIERLERDVRQLKEQLSIALPSLTRSPEDEEPPPHY</sequence>
<organism evidence="1 2">
    <name type="scientific">Geoanaerobacter pelophilus</name>
    <dbReference type="NCBI Taxonomy" id="60036"/>
    <lineage>
        <taxon>Bacteria</taxon>
        <taxon>Pseudomonadati</taxon>
        <taxon>Thermodesulfobacteriota</taxon>
        <taxon>Desulfuromonadia</taxon>
        <taxon>Geobacterales</taxon>
        <taxon>Geobacteraceae</taxon>
        <taxon>Geoanaerobacter</taxon>
    </lineage>
</organism>
<dbReference type="Pfam" id="PF04102">
    <property type="entry name" value="SlyX"/>
    <property type="match status" value="1"/>
</dbReference>
<keyword evidence="2" id="KW-1185">Reference proteome</keyword>
<dbReference type="PANTHER" id="PTHR36508:SF1">
    <property type="entry name" value="PROTEIN SLYX"/>
    <property type="match status" value="1"/>
</dbReference>
<dbReference type="Gene3D" id="1.20.5.300">
    <property type="match status" value="1"/>
</dbReference>
<dbReference type="RefSeq" id="WP_214171820.1">
    <property type="nucleotide sequence ID" value="NZ_JAHCVJ010000004.1"/>
</dbReference>
<evidence type="ECO:0000313" key="1">
    <source>
        <dbReference type="EMBL" id="MBT0665059.1"/>
    </source>
</evidence>
<proteinExistence type="predicted"/>
<dbReference type="Proteomes" id="UP000811899">
    <property type="component" value="Unassembled WGS sequence"/>
</dbReference>
<reference evidence="1 2" key="1">
    <citation type="submission" date="2021-05" db="EMBL/GenBank/DDBJ databases">
        <title>The draft genome of Geobacter pelophilus DSM 12255.</title>
        <authorList>
            <person name="Xu Z."/>
            <person name="Masuda Y."/>
            <person name="Itoh H."/>
            <person name="Senoo K."/>
        </authorList>
    </citation>
    <scope>NUCLEOTIDE SEQUENCE [LARGE SCALE GENOMIC DNA]</scope>
    <source>
        <strain evidence="1 2">DSM 12255</strain>
    </source>
</reference>
<dbReference type="PANTHER" id="PTHR36508">
    <property type="entry name" value="PROTEIN SLYX"/>
    <property type="match status" value="1"/>
</dbReference>
<dbReference type="AlphaFoldDB" id="A0AAW4L1V6"/>
<gene>
    <name evidence="1" type="ORF">KI809_12200</name>
</gene>
<accession>A0AAW4L1V6</accession>
<evidence type="ECO:0000313" key="2">
    <source>
        <dbReference type="Proteomes" id="UP000811899"/>
    </source>
</evidence>
<protein>
    <submittedName>
        <fullName evidence="1">SlyX family protein</fullName>
    </submittedName>
</protein>
<dbReference type="InterPro" id="IPR007236">
    <property type="entry name" value="SlyX"/>
</dbReference>
<dbReference type="EMBL" id="JAHCVJ010000004">
    <property type="protein sequence ID" value="MBT0665059.1"/>
    <property type="molecule type" value="Genomic_DNA"/>
</dbReference>